<evidence type="ECO:0000313" key="4">
    <source>
        <dbReference type="Proteomes" id="UP000245207"/>
    </source>
</evidence>
<feature type="domain" description="VAN3-binding protein-like auxin canalisation" evidence="2">
    <location>
        <begin position="95"/>
        <end position="130"/>
    </location>
</feature>
<protein>
    <submittedName>
        <fullName evidence="3">Sel1-like protein</fullName>
    </submittedName>
</protein>
<comment type="caution">
    <text evidence="3">The sequence shown here is derived from an EMBL/GenBank/DDBJ whole genome shotgun (WGS) entry which is preliminary data.</text>
</comment>
<sequence>MIEPARIHNRAEENKDALKKSSGEEDEDFRILKYWIQKGKAATMCKIDIFYYIGLKGVRRDYPRHCCGYRSLYTRVNKTVDKGEQAVSLAIVAADGHMERKDMVVASAATFVMAQCVDAIETTGAKHEHLI</sequence>
<organism evidence="3 4">
    <name type="scientific">Artemisia annua</name>
    <name type="common">Sweet wormwood</name>
    <dbReference type="NCBI Taxonomy" id="35608"/>
    <lineage>
        <taxon>Eukaryota</taxon>
        <taxon>Viridiplantae</taxon>
        <taxon>Streptophyta</taxon>
        <taxon>Embryophyta</taxon>
        <taxon>Tracheophyta</taxon>
        <taxon>Spermatophyta</taxon>
        <taxon>Magnoliopsida</taxon>
        <taxon>eudicotyledons</taxon>
        <taxon>Gunneridae</taxon>
        <taxon>Pentapetalae</taxon>
        <taxon>asterids</taxon>
        <taxon>campanulids</taxon>
        <taxon>Asterales</taxon>
        <taxon>Asteraceae</taxon>
        <taxon>Asteroideae</taxon>
        <taxon>Anthemideae</taxon>
        <taxon>Artemisiinae</taxon>
        <taxon>Artemisia</taxon>
    </lineage>
</organism>
<proteinExistence type="predicted"/>
<dbReference type="PANTHER" id="PTHR45084:SF1">
    <property type="entry name" value="ERAD-ASSOCIATED E3 UBIQUITIN-PROTEIN LIGASE COMPONENT HRD3A-RELATED"/>
    <property type="match status" value="1"/>
</dbReference>
<name>A0A2U1L4W9_ARTAN</name>
<evidence type="ECO:0000256" key="1">
    <source>
        <dbReference type="SAM" id="MobiDB-lite"/>
    </source>
</evidence>
<keyword evidence="4" id="KW-1185">Reference proteome</keyword>
<dbReference type="InterPro" id="IPR008546">
    <property type="entry name" value="VAN3-bd-like_auxin_canal"/>
</dbReference>
<dbReference type="Proteomes" id="UP000245207">
    <property type="component" value="Unassembled WGS sequence"/>
</dbReference>
<dbReference type="Pfam" id="PF05703">
    <property type="entry name" value="Auxin_canalis"/>
    <property type="match status" value="1"/>
</dbReference>
<dbReference type="AlphaFoldDB" id="A0A2U1L4W9"/>
<dbReference type="EMBL" id="PKPP01011491">
    <property type="protein sequence ID" value="PWA44043.1"/>
    <property type="molecule type" value="Genomic_DNA"/>
</dbReference>
<reference evidence="3 4" key="1">
    <citation type="journal article" date="2018" name="Mol. Plant">
        <title>The genome of Artemisia annua provides insight into the evolution of Asteraceae family and artemisinin biosynthesis.</title>
        <authorList>
            <person name="Shen Q."/>
            <person name="Zhang L."/>
            <person name="Liao Z."/>
            <person name="Wang S."/>
            <person name="Yan T."/>
            <person name="Shi P."/>
            <person name="Liu M."/>
            <person name="Fu X."/>
            <person name="Pan Q."/>
            <person name="Wang Y."/>
            <person name="Lv Z."/>
            <person name="Lu X."/>
            <person name="Zhang F."/>
            <person name="Jiang W."/>
            <person name="Ma Y."/>
            <person name="Chen M."/>
            <person name="Hao X."/>
            <person name="Li L."/>
            <person name="Tang Y."/>
            <person name="Lv G."/>
            <person name="Zhou Y."/>
            <person name="Sun X."/>
            <person name="Brodelius P.E."/>
            <person name="Rose J.K.C."/>
            <person name="Tang K."/>
        </authorList>
    </citation>
    <scope>NUCLEOTIDE SEQUENCE [LARGE SCALE GENOMIC DNA]</scope>
    <source>
        <strain evidence="4">cv. Huhao1</strain>
        <tissue evidence="3">Leaf</tissue>
    </source>
</reference>
<dbReference type="PANTHER" id="PTHR45084">
    <property type="entry name" value="ERAD-ASSOCIATED E3 UBIQUITIN-PROTEIN LIGASE COMPONENT HRD3A-RELATED"/>
    <property type="match status" value="1"/>
</dbReference>
<accession>A0A2U1L4W9</accession>
<dbReference type="GO" id="GO:0036503">
    <property type="term" value="P:ERAD pathway"/>
    <property type="evidence" value="ECO:0007669"/>
    <property type="project" value="InterPro"/>
</dbReference>
<dbReference type="OrthoDB" id="1104158at2759"/>
<evidence type="ECO:0000313" key="3">
    <source>
        <dbReference type="EMBL" id="PWA44043.1"/>
    </source>
</evidence>
<gene>
    <name evidence="3" type="ORF">CTI12_AA529970</name>
</gene>
<dbReference type="InterPro" id="IPR044623">
    <property type="entry name" value="HRD3"/>
</dbReference>
<evidence type="ECO:0000259" key="2">
    <source>
        <dbReference type="Pfam" id="PF05703"/>
    </source>
</evidence>
<dbReference type="STRING" id="35608.A0A2U1L4W9"/>
<feature type="region of interest" description="Disordered" evidence="1">
    <location>
        <begin position="1"/>
        <end position="20"/>
    </location>
</feature>